<dbReference type="SUPFAM" id="SSF158682">
    <property type="entry name" value="TerB-like"/>
    <property type="match status" value="1"/>
</dbReference>
<protein>
    <submittedName>
        <fullName evidence="2">Tellurium resistance protein TerB</fullName>
    </submittedName>
</protein>
<keyword evidence="3" id="KW-1185">Reference proteome</keyword>
<evidence type="ECO:0000259" key="1">
    <source>
        <dbReference type="Pfam" id="PF05099"/>
    </source>
</evidence>
<proteinExistence type="predicted"/>
<organism evidence="2 3">
    <name type="scientific">Deinococcus roseus</name>
    <dbReference type="NCBI Taxonomy" id="392414"/>
    <lineage>
        <taxon>Bacteria</taxon>
        <taxon>Thermotogati</taxon>
        <taxon>Deinococcota</taxon>
        <taxon>Deinococci</taxon>
        <taxon>Deinococcales</taxon>
        <taxon>Deinococcaceae</taxon>
        <taxon>Deinococcus</taxon>
    </lineage>
</organism>
<name>A0ABQ2D0J7_9DEIO</name>
<accession>A0ABQ2D0J7</accession>
<sequence>MSFFNKLKGAAQSIAGDLQKSAKQFMNREFAEASMAACALMAAADGKIDSTERSKTAQFIMSNSVLQSFDVATLKQKFEFYCGKLEQDFDFGKIEAIQAVGKLKNKPEAARAAVQVALVIANADGNFDEKERQVLREICNAVAISPSEFGA</sequence>
<comment type="caution">
    <text evidence="2">The sequence shown here is derived from an EMBL/GenBank/DDBJ whole genome shotgun (WGS) entry which is preliminary data.</text>
</comment>
<dbReference type="EMBL" id="BMOD01000009">
    <property type="protein sequence ID" value="GGJ39332.1"/>
    <property type="molecule type" value="Genomic_DNA"/>
</dbReference>
<reference evidence="3" key="1">
    <citation type="journal article" date="2019" name="Int. J. Syst. Evol. Microbiol.">
        <title>The Global Catalogue of Microorganisms (GCM) 10K type strain sequencing project: providing services to taxonomists for standard genome sequencing and annotation.</title>
        <authorList>
            <consortium name="The Broad Institute Genomics Platform"/>
            <consortium name="The Broad Institute Genome Sequencing Center for Infectious Disease"/>
            <person name="Wu L."/>
            <person name="Ma J."/>
        </authorList>
    </citation>
    <scope>NUCLEOTIDE SEQUENCE [LARGE SCALE GENOMIC DNA]</scope>
    <source>
        <strain evidence="3">JCM 14370</strain>
    </source>
</reference>
<dbReference type="Proteomes" id="UP000632222">
    <property type="component" value="Unassembled WGS sequence"/>
</dbReference>
<dbReference type="InterPro" id="IPR029024">
    <property type="entry name" value="TerB-like"/>
</dbReference>
<evidence type="ECO:0000313" key="2">
    <source>
        <dbReference type="EMBL" id="GGJ39332.1"/>
    </source>
</evidence>
<feature type="domain" description="Co-chaperone DjlA N-terminal" evidence="1">
    <location>
        <begin position="32"/>
        <end position="149"/>
    </location>
</feature>
<dbReference type="RefSeq" id="WP_189003199.1">
    <property type="nucleotide sequence ID" value="NZ_BMOD01000009.1"/>
</dbReference>
<dbReference type="InterPro" id="IPR007791">
    <property type="entry name" value="DjlA_N"/>
</dbReference>
<evidence type="ECO:0000313" key="3">
    <source>
        <dbReference type="Proteomes" id="UP000632222"/>
    </source>
</evidence>
<dbReference type="CDD" id="cd07176">
    <property type="entry name" value="terB"/>
    <property type="match status" value="1"/>
</dbReference>
<dbReference type="Pfam" id="PF05099">
    <property type="entry name" value="TerB"/>
    <property type="match status" value="1"/>
</dbReference>
<dbReference type="Gene3D" id="1.10.3680.10">
    <property type="entry name" value="TerB-like"/>
    <property type="match status" value="1"/>
</dbReference>
<gene>
    <name evidence="2" type="ORF">GCM10008938_26740</name>
</gene>